<keyword evidence="6" id="KW-1185">Reference proteome</keyword>
<dbReference type="InterPro" id="IPR052373">
    <property type="entry name" value="Gamma-glu_amide_hydrolase"/>
</dbReference>
<evidence type="ECO:0000256" key="2">
    <source>
        <dbReference type="HAMAP-Rule" id="MF_02036"/>
    </source>
</evidence>
<dbReference type="PROSITE" id="PS51278">
    <property type="entry name" value="GATASE_TYPE_2"/>
    <property type="match status" value="1"/>
</dbReference>
<dbReference type="InterPro" id="IPR029055">
    <property type="entry name" value="Ntn_hydrolases_N"/>
</dbReference>
<sequence>MCRHLAHLGPPRTLSALLLEPPHGLLHQSYAPADMRGGGTVNADGFGAGWYPPVDPAGNGHAPEPARYRSDQPIWSDGAFASLAAATRSPAVLAAVRSATTGMPVVSTAAAPFTEGPWLFSHNGVVRGWPGSVADLAAGLPVVDLLTLDAPTDAALLWALVRHRLRAGEDPARVLSGVILAVEAAAPHSRLNLLLTDGSTIWGTAWDHALSVRVTDEAATVASEPLDADPGWTPVPDRHLVVAAPGRLERRAIGPATTPAVTPAVIPGHHPTDTGIPDHGTRAPHP</sequence>
<dbReference type="CDD" id="cd01908">
    <property type="entry name" value="YafJ"/>
    <property type="match status" value="1"/>
</dbReference>
<evidence type="ECO:0000313" key="5">
    <source>
        <dbReference type="EMBL" id="MFC5948449.1"/>
    </source>
</evidence>
<dbReference type="PANTHER" id="PTHR43187:SF2">
    <property type="entry name" value="GAMMA-GLUTAMYL-HERCYNYLCYSTEINE SULFOXIDE HYDROLASE"/>
    <property type="match status" value="1"/>
</dbReference>
<evidence type="ECO:0000259" key="4">
    <source>
        <dbReference type="PROSITE" id="PS51278"/>
    </source>
</evidence>
<comment type="pathway">
    <text evidence="2">Amino-acid biosynthesis; ergothioneine biosynthesis.</text>
</comment>
<comment type="caution">
    <text evidence="5">The sequence shown here is derived from an EMBL/GenBank/DDBJ whole genome shotgun (WGS) entry which is preliminary data.</text>
</comment>
<keyword evidence="1 2" id="KW-0315">Glutamine amidotransferase</keyword>
<dbReference type="Gene3D" id="3.60.20.10">
    <property type="entry name" value="Glutamine Phosphoribosylpyrophosphate, subunit 1, domain 1"/>
    <property type="match status" value="1"/>
</dbReference>
<dbReference type="HAMAP" id="MF_02036">
    <property type="entry name" value="EgtC"/>
    <property type="match status" value="1"/>
</dbReference>
<dbReference type="SUPFAM" id="SSF56235">
    <property type="entry name" value="N-terminal nucleophile aminohydrolases (Ntn hydrolases)"/>
    <property type="match status" value="1"/>
</dbReference>
<organism evidence="5 6">
    <name type="scientific">Pseudonocardia lutea</name>
    <dbReference type="NCBI Taxonomy" id="2172015"/>
    <lineage>
        <taxon>Bacteria</taxon>
        <taxon>Bacillati</taxon>
        <taxon>Actinomycetota</taxon>
        <taxon>Actinomycetes</taxon>
        <taxon>Pseudonocardiales</taxon>
        <taxon>Pseudonocardiaceae</taxon>
        <taxon>Pseudonocardia</taxon>
    </lineage>
</organism>
<gene>
    <name evidence="2 5" type="primary">egtC</name>
    <name evidence="5" type="ORF">ACFQH9_09205</name>
</gene>
<protein>
    <recommendedName>
        <fullName evidence="2">Gamma-glutamyl-hercynylcysteine sulfoxide hydrolase</fullName>
        <ecNumber evidence="2">3.5.1.118</ecNumber>
    </recommendedName>
    <alternativeName>
        <fullName evidence="2">Gamma-glutamyl hercynylcysteine S-oxide hydrolase</fullName>
    </alternativeName>
</protein>
<dbReference type="InterPro" id="IPR032889">
    <property type="entry name" value="EgtC_Actinobacteria"/>
</dbReference>
<dbReference type="EC" id="3.5.1.118" evidence="2"/>
<dbReference type="Pfam" id="PF13230">
    <property type="entry name" value="GATase_4"/>
    <property type="match status" value="1"/>
</dbReference>
<feature type="region of interest" description="Disordered" evidence="3">
    <location>
        <begin position="259"/>
        <end position="286"/>
    </location>
</feature>
<comment type="function">
    <text evidence="2">Catalyzes the hydrolysis of the gamma-glutamyl amide bond of hercynyl-gamma-L-glutamyl-L-cysteine sulfoxide to produce hercynylcysteine sulfoxide, a step in the biosynthesis pathway of ergothioneine.</text>
</comment>
<dbReference type="Proteomes" id="UP001596119">
    <property type="component" value="Unassembled WGS sequence"/>
</dbReference>
<dbReference type="RefSeq" id="WP_379565505.1">
    <property type="nucleotide sequence ID" value="NZ_JBHSQK010000018.1"/>
</dbReference>
<proteinExistence type="inferred from homology"/>
<dbReference type="EMBL" id="JBHSQK010000018">
    <property type="protein sequence ID" value="MFC5948449.1"/>
    <property type="molecule type" value="Genomic_DNA"/>
</dbReference>
<comment type="catalytic activity">
    <reaction evidence="2">
        <text>gamma-L-glutamyl-hercynylcysteine S-oxide + H2O = S-(hercyn-2-yl)-L-cysteine S-oxide + L-glutamate</text>
        <dbReference type="Rhea" id="RHEA:42684"/>
        <dbReference type="ChEBI" id="CHEBI:15377"/>
        <dbReference type="ChEBI" id="CHEBI:29985"/>
        <dbReference type="ChEBI" id="CHEBI:82703"/>
        <dbReference type="ChEBI" id="CHEBI:82706"/>
        <dbReference type="EC" id="3.5.1.118"/>
    </reaction>
</comment>
<name>A0ABW1I7U4_9PSEU</name>
<feature type="domain" description="Glutamine amidotransferase type-2" evidence="4">
    <location>
        <begin position="2"/>
        <end position="286"/>
    </location>
</feature>
<dbReference type="InterPro" id="IPR017932">
    <property type="entry name" value="GATase_2_dom"/>
</dbReference>
<dbReference type="PANTHER" id="PTHR43187">
    <property type="entry name" value="GLUTAMINE AMIDOTRANSFERASE DUG3-RELATED"/>
    <property type="match status" value="1"/>
</dbReference>
<evidence type="ECO:0000256" key="3">
    <source>
        <dbReference type="SAM" id="MobiDB-lite"/>
    </source>
</evidence>
<dbReference type="InterPro" id="IPR017808">
    <property type="entry name" value="EgtC"/>
</dbReference>
<evidence type="ECO:0000256" key="1">
    <source>
        <dbReference type="ARBA" id="ARBA00022962"/>
    </source>
</evidence>
<reference evidence="6" key="1">
    <citation type="journal article" date="2019" name="Int. J. Syst. Evol. Microbiol.">
        <title>The Global Catalogue of Microorganisms (GCM) 10K type strain sequencing project: providing services to taxonomists for standard genome sequencing and annotation.</title>
        <authorList>
            <consortium name="The Broad Institute Genomics Platform"/>
            <consortium name="The Broad Institute Genome Sequencing Center for Infectious Disease"/>
            <person name="Wu L."/>
            <person name="Ma J."/>
        </authorList>
    </citation>
    <scope>NUCLEOTIDE SEQUENCE [LARGE SCALE GENOMIC DNA]</scope>
    <source>
        <strain evidence="6">CGMCC 4.7397</strain>
    </source>
</reference>
<dbReference type="NCBIfam" id="TIGR03442">
    <property type="entry name" value="ergothioneine biosynthesis protein EgtC"/>
    <property type="match status" value="1"/>
</dbReference>
<dbReference type="InterPro" id="IPR026869">
    <property type="entry name" value="EgtC-like"/>
</dbReference>
<evidence type="ECO:0000313" key="6">
    <source>
        <dbReference type="Proteomes" id="UP001596119"/>
    </source>
</evidence>
<accession>A0ABW1I7U4</accession>
<keyword evidence="2" id="KW-0378">Hydrolase</keyword>